<reference evidence="2" key="1">
    <citation type="journal article" date="2022" name="Mol. Ecol. Resour.">
        <title>The genomes of chicory, endive, great burdock and yacon provide insights into Asteraceae palaeo-polyploidization history and plant inulin production.</title>
        <authorList>
            <person name="Fan W."/>
            <person name="Wang S."/>
            <person name="Wang H."/>
            <person name="Wang A."/>
            <person name="Jiang F."/>
            <person name="Liu H."/>
            <person name="Zhao H."/>
            <person name="Xu D."/>
            <person name="Zhang Y."/>
        </authorList>
    </citation>
    <scope>NUCLEOTIDE SEQUENCE [LARGE SCALE GENOMIC DNA]</scope>
    <source>
        <strain evidence="2">cv. Punajuju</strain>
    </source>
</reference>
<evidence type="ECO:0000313" key="1">
    <source>
        <dbReference type="EMBL" id="KAI3789316.1"/>
    </source>
</evidence>
<reference evidence="1 2" key="2">
    <citation type="journal article" date="2022" name="Mol. Ecol. Resour.">
        <title>The genomes of chicory, endive, great burdock and yacon provide insights into Asteraceae paleo-polyploidization history and plant inulin production.</title>
        <authorList>
            <person name="Fan W."/>
            <person name="Wang S."/>
            <person name="Wang H."/>
            <person name="Wang A."/>
            <person name="Jiang F."/>
            <person name="Liu H."/>
            <person name="Zhao H."/>
            <person name="Xu D."/>
            <person name="Zhang Y."/>
        </authorList>
    </citation>
    <scope>NUCLEOTIDE SEQUENCE [LARGE SCALE GENOMIC DNA]</scope>
    <source>
        <strain evidence="2">cv. Punajuju</strain>
        <tissue evidence="1">Leaves</tissue>
    </source>
</reference>
<gene>
    <name evidence="1" type="ORF">L2E82_02109</name>
</gene>
<keyword evidence="2" id="KW-1185">Reference proteome</keyword>
<accession>A0ACB9H1X3</accession>
<dbReference type="EMBL" id="CM042009">
    <property type="protein sequence ID" value="KAI3789316.1"/>
    <property type="molecule type" value="Genomic_DNA"/>
</dbReference>
<dbReference type="Proteomes" id="UP001055811">
    <property type="component" value="Linkage Group LG01"/>
</dbReference>
<sequence length="139" mass="16014">MLRVLVGARCEEWLEREDSIVHSRDFHEEPALIAGREEVCFSIFISTIHVFHRFTYHSLIACFHCCFFLYDSSVQSYCNDKSDNLKSWSVRCKFSFRKKKVDASFGLHQRGMGSWCSSVNGISSHRNEISKAPGLVSQL</sequence>
<comment type="caution">
    <text evidence="1">The sequence shown here is derived from an EMBL/GenBank/DDBJ whole genome shotgun (WGS) entry which is preliminary data.</text>
</comment>
<proteinExistence type="predicted"/>
<evidence type="ECO:0000313" key="2">
    <source>
        <dbReference type="Proteomes" id="UP001055811"/>
    </source>
</evidence>
<protein>
    <submittedName>
        <fullName evidence="1">Uncharacterized protein</fullName>
    </submittedName>
</protein>
<organism evidence="1 2">
    <name type="scientific">Cichorium intybus</name>
    <name type="common">Chicory</name>
    <dbReference type="NCBI Taxonomy" id="13427"/>
    <lineage>
        <taxon>Eukaryota</taxon>
        <taxon>Viridiplantae</taxon>
        <taxon>Streptophyta</taxon>
        <taxon>Embryophyta</taxon>
        <taxon>Tracheophyta</taxon>
        <taxon>Spermatophyta</taxon>
        <taxon>Magnoliopsida</taxon>
        <taxon>eudicotyledons</taxon>
        <taxon>Gunneridae</taxon>
        <taxon>Pentapetalae</taxon>
        <taxon>asterids</taxon>
        <taxon>campanulids</taxon>
        <taxon>Asterales</taxon>
        <taxon>Asteraceae</taxon>
        <taxon>Cichorioideae</taxon>
        <taxon>Cichorieae</taxon>
        <taxon>Cichoriinae</taxon>
        <taxon>Cichorium</taxon>
    </lineage>
</organism>
<name>A0ACB9H1X3_CICIN</name>